<evidence type="ECO:0000313" key="1">
    <source>
        <dbReference type="EMBL" id="MBA8062114.1"/>
    </source>
</evidence>
<dbReference type="RefSeq" id="WP_115259478.1">
    <property type="nucleotide sequence ID" value="NZ_CP055538.1"/>
</dbReference>
<gene>
    <name evidence="1" type="ORF">HV077_06825</name>
    <name evidence="3" type="ORF">HV164_18875</name>
    <name evidence="2" type="ORF">HV183_03655</name>
</gene>
<accession>A0A7H9FNP4</accession>
<evidence type="ECO:0000313" key="6">
    <source>
        <dbReference type="Proteomes" id="UP000591803"/>
    </source>
</evidence>
<name>A0A7H9FNP4_CITFR</name>
<organism evidence="1 6">
    <name type="scientific">Citrobacter freundii</name>
    <dbReference type="NCBI Taxonomy" id="546"/>
    <lineage>
        <taxon>Bacteria</taxon>
        <taxon>Pseudomonadati</taxon>
        <taxon>Pseudomonadota</taxon>
        <taxon>Gammaproteobacteria</taxon>
        <taxon>Enterobacterales</taxon>
        <taxon>Enterobacteriaceae</taxon>
        <taxon>Citrobacter</taxon>
        <taxon>Citrobacter freundii complex</taxon>
    </lineage>
</organism>
<evidence type="ECO:0000313" key="4">
    <source>
        <dbReference type="Proteomes" id="UP000510650"/>
    </source>
</evidence>
<reference evidence="2" key="2">
    <citation type="journal article" date="2021" name="Microb. Genom.">
        <title>A genomic epidemiological study shows that prevalence of antimicrobial resistance in Enterobacterales is associated with the livestock host, as well as antimicrobial usage.</title>
        <authorList>
            <person name="AbuOun M."/>
            <person name="Jones H."/>
            <person name="Stubberfield E."/>
            <person name="Gilson D."/>
            <person name="Shaw L.P."/>
            <person name="Hubbard A.T.M."/>
            <person name="Chau K.K."/>
            <person name="Sebra R."/>
            <person name="Peto T.E.A."/>
            <person name="Crook D.W."/>
            <person name="Read D.S."/>
            <person name="Gweon H.S."/>
            <person name="Walker A.S."/>
            <person name="Stoesser N."/>
            <person name="Smith R.P."/>
            <person name="Anjum M.F."/>
            <person name="On Behalf Of The Rehab Consortium."/>
        </authorList>
    </citation>
    <scope>NUCLEOTIDE SEQUENCE</scope>
    <source>
        <strain evidence="3">RHBSTW-00334</strain>
        <strain evidence="2">RHBSTW-00398</strain>
    </source>
</reference>
<evidence type="ECO:0000313" key="5">
    <source>
        <dbReference type="Proteomes" id="UP000512043"/>
    </source>
</evidence>
<proteinExistence type="predicted"/>
<dbReference type="Proteomes" id="UP000512043">
    <property type="component" value="Chromosome"/>
</dbReference>
<dbReference type="AlphaFoldDB" id="A0A7H9FNP4"/>
<evidence type="ECO:0000313" key="2">
    <source>
        <dbReference type="EMBL" id="QLO12599.1"/>
    </source>
</evidence>
<evidence type="ECO:0000313" key="3">
    <source>
        <dbReference type="EMBL" id="QLY38463.1"/>
    </source>
</evidence>
<dbReference type="EMBL" id="CP055538">
    <property type="protein sequence ID" value="QLO12599.1"/>
    <property type="molecule type" value="Genomic_DNA"/>
</dbReference>
<dbReference type="EMBL" id="JABXRI010000001">
    <property type="protein sequence ID" value="MBA8062114.1"/>
    <property type="molecule type" value="Genomic_DNA"/>
</dbReference>
<dbReference type="Proteomes" id="UP000510650">
    <property type="component" value="Chromosome"/>
</dbReference>
<dbReference type="Pfam" id="PF15942">
    <property type="entry name" value="DUF4751"/>
    <property type="match status" value="1"/>
</dbReference>
<dbReference type="EMBL" id="CP056597">
    <property type="protein sequence ID" value="QLY38463.1"/>
    <property type="molecule type" value="Genomic_DNA"/>
</dbReference>
<protein>
    <submittedName>
        <fullName evidence="1">DUF4751 family protein</fullName>
    </submittedName>
</protein>
<dbReference type="InterPro" id="IPR031855">
    <property type="entry name" value="DUF4751"/>
</dbReference>
<dbReference type="Proteomes" id="UP000591803">
    <property type="component" value="Unassembled WGS sequence"/>
</dbReference>
<sequence>MNIFSKQQLSVKYSNYMFVNTLLANPAVKTVSKFILYKTWNGQLWNAEVIDDGNAFFHWQGSDKSNGHRDTVINYVVNGQKWQTTISDYVFFHCVEGDQDNGHCDTVIDYLCSNDCVYQASFAEYFSE</sequence>
<reference evidence="4 5" key="1">
    <citation type="submission" date="2020-06" db="EMBL/GenBank/DDBJ databases">
        <title>REHAB project genomes.</title>
        <authorList>
            <person name="Shaw L.P."/>
        </authorList>
    </citation>
    <scope>NUCLEOTIDE SEQUENCE [LARGE SCALE GENOMIC DNA]</scope>
    <source>
        <strain evidence="1 6">RHBSTW-00116</strain>
        <strain evidence="5">RHBSTW-00334</strain>
        <strain evidence="4">RHBSTW-00398</strain>
    </source>
</reference>